<dbReference type="Pfam" id="PF07731">
    <property type="entry name" value="Cu-oxidase_2"/>
    <property type="match status" value="1"/>
</dbReference>
<comment type="similarity">
    <text evidence="1">Belongs to the multicopper oxidase family.</text>
</comment>
<feature type="domain" description="Plastocyanin-like" evidence="8">
    <location>
        <begin position="100"/>
        <end position="213"/>
    </location>
</feature>
<dbReference type="InterPro" id="IPR011707">
    <property type="entry name" value="Cu-oxidase-like_N"/>
</dbReference>
<organism evidence="9 10">
    <name type="scientific">Aspergillus tubingensis</name>
    <dbReference type="NCBI Taxonomy" id="5068"/>
    <lineage>
        <taxon>Eukaryota</taxon>
        <taxon>Fungi</taxon>
        <taxon>Dikarya</taxon>
        <taxon>Ascomycota</taxon>
        <taxon>Pezizomycotina</taxon>
        <taxon>Eurotiomycetes</taxon>
        <taxon>Eurotiomycetidae</taxon>
        <taxon>Eurotiales</taxon>
        <taxon>Aspergillaceae</taxon>
        <taxon>Aspergillus</taxon>
        <taxon>Aspergillus subgen. Circumdati</taxon>
    </lineage>
</organism>
<keyword evidence="5" id="KW-0472">Membrane</keyword>
<dbReference type="EMBL" id="BRPE01000020">
    <property type="protein sequence ID" value="GLA90062.1"/>
    <property type="molecule type" value="Genomic_DNA"/>
</dbReference>
<dbReference type="AlphaFoldDB" id="A0A9W6AYJ9"/>
<dbReference type="Proteomes" id="UP001144157">
    <property type="component" value="Unassembled WGS sequence"/>
</dbReference>
<dbReference type="InterPro" id="IPR033138">
    <property type="entry name" value="Cu_oxidase_CS"/>
</dbReference>
<keyword evidence="5" id="KW-1133">Transmembrane helix</keyword>
<feature type="domain" description="Plastocyanin-like" evidence="6">
    <location>
        <begin position="237"/>
        <end position="366"/>
    </location>
</feature>
<dbReference type="CDD" id="cd04206">
    <property type="entry name" value="CuRO_1_LCC_like"/>
    <property type="match status" value="1"/>
</dbReference>
<name>A0A9W6AYJ9_ASPTU</name>
<feature type="domain" description="Plastocyanin-like" evidence="7">
    <location>
        <begin position="500"/>
        <end position="616"/>
    </location>
</feature>
<evidence type="ECO:0000256" key="5">
    <source>
        <dbReference type="SAM" id="Phobius"/>
    </source>
</evidence>
<dbReference type="PANTHER" id="PTHR11709">
    <property type="entry name" value="MULTI-COPPER OXIDASE"/>
    <property type="match status" value="1"/>
</dbReference>
<dbReference type="PANTHER" id="PTHR11709:SF414">
    <property type="entry name" value="ADR239WP"/>
    <property type="match status" value="1"/>
</dbReference>
<comment type="caution">
    <text evidence="9">The sequence shown here is derived from an EMBL/GenBank/DDBJ whole genome shotgun (WGS) entry which is preliminary data.</text>
</comment>
<evidence type="ECO:0000256" key="1">
    <source>
        <dbReference type="ARBA" id="ARBA00010609"/>
    </source>
</evidence>
<keyword evidence="4" id="KW-0186">Copper</keyword>
<dbReference type="Gene3D" id="2.60.40.420">
    <property type="entry name" value="Cupredoxins - blue copper proteins"/>
    <property type="match status" value="3"/>
</dbReference>
<evidence type="ECO:0008006" key="11">
    <source>
        <dbReference type="Google" id="ProtNLM"/>
    </source>
</evidence>
<evidence type="ECO:0000259" key="7">
    <source>
        <dbReference type="Pfam" id="PF07731"/>
    </source>
</evidence>
<dbReference type="CDD" id="cd04205">
    <property type="entry name" value="CuRO_2_LCC_like"/>
    <property type="match status" value="1"/>
</dbReference>
<evidence type="ECO:0000256" key="2">
    <source>
        <dbReference type="ARBA" id="ARBA00022723"/>
    </source>
</evidence>
<dbReference type="Pfam" id="PF07732">
    <property type="entry name" value="Cu-oxidase_3"/>
    <property type="match status" value="1"/>
</dbReference>
<dbReference type="SUPFAM" id="SSF49503">
    <property type="entry name" value="Cupredoxins"/>
    <property type="match status" value="3"/>
</dbReference>
<protein>
    <recommendedName>
        <fullName evidence="11">Multicopper oxidase</fullName>
    </recommendedName>
</protein>
<feature type="transmembrane region" description="Helical" evidence="5">
    <location>
        <begin position="21"/>
        <end position="43"/>
    </location>
</feature>
<keyword evidence="5" id="KW-0812">Transmembrane</keyword>
<dbReference type="InterPro" id="IPR001117">
    <property type="entry name" value="Cu-oxidase_2nd"/>
</dbReference>
<dbReference type="Pfam" id="PF00394">
    <property type="entry name" value="Cu-oxidase"/>
    <property type="match status" value="1"/>
</dbReference>
<evidence type="ECO:0000256" key="4">
    <source>
        <dbReference type="ARBA" id="ARBA00023008"/>
    </source>
</evidence>
<dbReference type="PROSITE" id="PS00079">
    <property type="entry name" value="MULTICOPPER_OXIDASE1"/>
    <property type="match status" value="1"/>
</dbReference>
<reference evidence="9" key="1">
    <citation type="submission" date="2022-07" db="EMBL/GenBank/DDBJ databases">
        <title>Taxonomy of Aspergillus series Nigri: significant species reduction supported by multi-species coalescent approaches.</title>
        <authorList>
            <person name="Bian C."/>
            <person name="Kusuya Y."/>
            <person name="Sklenar F."/>
            <person name="D'hooge E."/>
            <person name="Yaguchi T."/>
            <person name="Takahashi H."/>
            <person name="Hubka V."/>
        </authorList>
    </citation>
    <scope>NUCLEOTIDE SEQUENCE</scope>
    <source>
        <strain evidence="9">IFM 56815</strain>
    </source>
</reference>
<evidence type="ECO:0000259" key="8">
    <source>
        <dbReference type="Pfam" id="PF07732"/>
    </source>
</evidence>
<dbReference type="InterPro" id="IPR011706">
    <property type="entry name" value="Cu-oxidase_C"/>
</dbReference>
<dbReference type="InterPro" id="IPR008972">
    <property type="entry name" value="Cupredoxin"/>
</dbReference>
<dbReference type="CDD" id="cd13910">
    <property type="entry name" value="CuRO_3_MCO_like_4"/>
    <property type="match status" value="1"/>
</dbReference>
<evidence type="ECO:0000313" key="10">
    <source>
        <dbReference type="Proteomes" id="UP001144157"/>
    </source>
</evidence>
<dbReference type="InterPro" id="IPR045087">
    <property type="entry name" value="Cu-oxidase_fam"/>
</dbReference>
<gene>
    <name evidence="9" type="ORF">AtubIFM56815_005611</name>
</gene>
<keyword evidence="2" id="KW-0479">Metal-binding</keyword>
<evidence type="ECO:0000259" key="6">
    <source>
        <dbReference type="Pfam" id="PF00394"/>
    </source>
</evidence>
<evidence type="ECO:0000256" key="3">
    <source>
        <dbReference type="ARBA" id="ARBA00023002"/>
    </source>
</evidence>
<keyword evidence="3" id="KW-0560">Oxidoreductase</keyword>
<dbReference type="GO" id="GO:0016491">
    <property type="term" value="F:oxidoreductase activity"/>
    <property type="evidence" value="ECO:0007669"/>
    <property type="project" value="UniProtKB-KW"/>
</dbReference>
<evidence type="ECO:0000313" key="9">
    <source>
        <dbReference type="EMBL" id="GLA90062.1"/>
    </source>
</evidence>
<proteinExistence type="inferred from homology"/>
<dbReference type="GO" id="GO:0005507">
    <property type="term" value="F:copper ion binding"/>
    <property type="evidence" value="ECO:0007669"/>
    <property type="project" value="InterPro"/>
</dbReference>
<accession>A0A9W6AYJ9</accession>
<sequence>MKEQGSILLDSQQSPSLRLRRLPWGIVLYPATICGLILLLFVAQISQPSPLQRLIPSSVSNSQIHPTVHGPDVSRPLIELHPGDHVYRNPSTQHHDWVVTADHRRPDGVLERVYLINDLFPGPTVEARSGDRLIVNVTNHLEEEPISIHWHGVHIENAMDGAAGVTQRAIPPGSTFTYNFTIPTDQSGTFWYHAHSGLLRADGLYGGLIVNEPSPKSTVRGLLARADQQELGSYDKDILLLVGDWYHRSADQVYSWYMRAGSFGNEPVPDSLLINGVGHFDCSMAVPARPVDCILRHMNVSYLDAKGDATYRVRVVNTGSVAGFTLGFQNREFTLIQVDNIDVEQQDSNSAGVLYPGQRMDIILRPSPDETPSSLTIDLDKEYPNPALTSVQTYDIKKSPNNQSPTIYPSNNTISLSEVATRKSLLSGLPAKAHQTHVVYTKIEKLSINHNVPYGFFNRTSWRPHTDTPLIDLPREKWDENQLVLSTGSTTSRPLSSEQDRDVWIDLVVNNLDDSGHPFHMHGHHFYILRTYQAPVGWGAYNPFTDAHPPGLAPHPSNSSKSDDPYDLSRAQLRDTVYIPSRGHAVLRFRADNPGIWLFACHIIWHQASGMAMLLQMSEAVD</sequence>